<dbReference type="OrthoDB" id="158614at2"/>
<keyword evidence="1" id="KW-0862">Zinc</keyword>
<dbReference type="PANTHER" id="PTHR12993:SF26">
    <property type="entry name" value="1D-MYO-INOSITOL 2-ACETAMIDO-2-DEOXY-ALPHA-D-GLUCOPYRANOSIDE DEACETYLASE"/>
    <property type="match status" value="1"/>
</dbReference>
<dbReference type="GO" id="GO:0016137">
    <property type="term" value="P:glycoside metabolic process"/>
    <property type="evidence" value="ECO:0007669"/>
    <property type="project" value="UniProtKB-ARBA"/>
</dbReference>
<dbReference type="RefSeq" id="WP_116419668.1">
    <property type="nucleotide sequence ID" value="NZ_NBXC01000030.1"/>
</dbReference>
<dbReference type="SUPFAM" id="SSF102588">
    <property type="entry name" value="LmbE-like"/>
    <property type="match status" value="1"/>
</dbReference>
<dbReference type="PANTHER" id="PTHR12993">
    <property type="entry name" value="N-ACETYLGLUCOSAMINYL-PHOSPHATIDYLINOSITOL DE-N-ACETYLASE-RELATED"/>
    <property type="match status" value="1"/>
</dbReference>
<dbReference type="GO" id="GO:0016811">
    <property type="term" value="F:hydrolase activity, acting on carbon-nitrogen (but not peptide) bonds, in linear amides"/>
    <property type="evidence" value="ECO:0007669"/>
    <property type="project" value="TreeGrafter"/>
</dbReference>
<comment type="caution">
    <text evidence="2">The sequence shown here is derived from an EMBL/GenBank/DDBJ whole genome shotgun (WGS) entry which is preliminary data.</text>
</comment>
<organism evidence="2 3">
    <name type="scientific">Subtercola boreus</name>
    <dbReference type="NCBI Taxonomy" id="120213"/>
    <lineage>
        <taxon>Bacteria</taxon>
        <taxon>Bacillati</taxon>
        <taxon>Actinomycetota</taxon>
        <taxon>Actinomycetes</taxon>
        <taxon>Micrococcales</taxon>
        <taxon>Microbacteriaceae</taxon>
        <taxon>Subtercola</taxon>
    </lineage>
</organism>
<dbReference type="Pfam" id="PF02585">
    <property type="entry name" value="PIG-L"/>
    <property type="match status" value="1"/>
</dbReference>
<evidence type="ECO:0008006" key="4">
    <source>
        <dbReference type="Google" id="ProtNLM"/>
    </source>
</evidence>
<dbReference type="InterPro" id="IPR024078">
    <property type="entry name" value="LmbE-like_dom_sf"/>
</dbReference>
<gene>
    <name evidence="2" type="ORF">B7R25_14365</name>
</gene>
<accession>A0A3E0W9P2</accession>
<dbReference type="EMBL" id="NBXE01000034">
    <property type="protein sequence ID" value="RFA25233.1"/>
    <property type="molecule type" value="Genomic_DNA"/>
</dbReference>
<name>A0A3E0W9P2_9MICO</name>
<evidence type="ECO:0000313" key="2">
    <source>
        <dbReference type="EMBL" id="RFA25233.1"/>
    </source>
</evidence>
<dbReference type="Gene3D" id="3.40.50.10320">
    <property type="entry name" value="LmbE-like"/>
    <property type="match status" value="1"/>
</dbReference>
<evidence type="ECO:0000256" key="1">
    <source>
        <dbReference type="ARBA" id="ARBA00022833"/>
    </source>
</evidence>
<protein>
    <recommendedName>
        <fullName evidence="4">GlcNAc-PI de-N-acetylase</fullName>
    </recommendedName>
</protein>
<dbReference type="InterPro" id="IPR003737">
    <property type="entry name" value="GlcNAc_PI_deacetylase-related"/>
</dbReference>
<proteinExistence type="predicted"/>
<evidence type="ECO:0000313" key="3">
    <source>
        <dbReference type="Proteomes" id="UP000257080"/>
    </source>
</evidence>
<sequence length="267" mass="28476">MLFFELDGQPGAAVLLLHAHPDDETLATGGLMATLARRGYRVVLVTGTRGERGEVVPGPLKHLEGTDDLAAVRVEELRRAMLALGVTDHRLLGEASARAAGLAPRTYSDSGMQWGPHGSAIAADDAPADALSRAPLEEIAADVLAVVLEVAPLVIVSYDERGGYGHPDHVRMHDVAVEVAGFTGIPLYTIVAEWDGGAPLERDAFAIPLGPYRALKFAALREHATQLTVKGPDVVLSGGQRHTIADDEVFRLYEPPVLRPVARITAR</sequence>
<dbReference type="AlphaFoldDB" id="A0A3E0W9P2"/>
<reference evidence="2 3" key="1">
    <citation type="submission" date="2017-04" db="EMBL/GenBank/DDBJ databases">
        <title>Comparative genome analysis of Subtercola boreus.</title>
        <authorList>
            <person name="Cho Y.-J."/>
            <person name="Cho A."/>
            <person name="Kim O.-S."/>
            <person name="Lee J.-I."/>
        </authorList>
    </citation>
    <scope>NUCLEOTIDE SEQUENCE [LARGE SCALE GENOMIC DNA]</scope>
    <source>
        <strain evidence="2 3">P28004</strain>
    </source>
</reference>
<dbReference type="Proteomes" id="UP000257080">
    <property type="component" value="Unassembled WGS sequence"/>
</dbReference>